<feature type="signal peptide" evidence="1">
    <location>
        <begin position="1"/>
        <end position="21"/>
    </location>
</feature>
<gene>
    <name evidence="2" type="ORF">WH298_23120</name>
</gene>
<keyword evidence="1" id="KW-0732">Signal</keyword>
<evidence type="ECO:0000313" key="2">
    <source>
        <dbReference type="EMBL" id="MEJ5048092.1"/>
    </source>
</evidence>
<dbReference type="Proteomes" id="UP001362100">
    <property type="component" value="Unassembled WGS sequence"/>
</dbReference>
<protein>
    <recommendedName>
        <fullName evidence="4">Lipoprotein</fullName>
    </recommendedName>
</protein>
<evidence type="ECO:0008006" key="4">
    <source>
        <dbReference type="Google" id="ProtNLM"/>
    </source>
</evidence>
<comment type="caution">
    <text evidence="2">The sequence shown here is derived from an EMBL/GenBank/DDBJ whole genome shotgun (WGS) entry which is preliminary data.</text>
</comment>
<name>A0ABU8Q1G0_9GAMM</name>
<sequence length="188" mass="20574">MLLSIQSLSRLVAFIPASLLAGCSALLPLDYKDYSGADAATLVVQEYKGHVGTLYVAFYEKKGDCYDRVERYELDSSVLGADGSVITRKVPPNRLVAFQQLTGGGPNAVVAGQYLYNPSGYVITQWVSLIPKPGKRYFLAPRYGAREIPQSYTITAKTNPANVFTEFQTVPEPSWDVNKRCTHLVGGS</sequence>
<feature type="chain" id="PRO_5045845334" description="Lipoprotein" evidence="1">
    <location>
        <begin position="22"/>
        <end position="188"/>
    </location>
</feature>
<evidence type="ECO:0000256" key="1">
    <source>
        <dbReference type="SAM" id="SignalP"/>
    </source>
</evidence>
<proteinExistence type="predicted"/>
<reference evidence="2 3" key="1">
    <citation type="submission" date="2023-12" db="EMBL/GenBank/DDBJ databases">
        <title>Gut-associated functions are favored during microbiome assembly across C. elegans life.</title>
        <authorList>
            <person name="Zimmermann J."/>
        </authorList>
    </citation>
    <scope>NUCLEOTIDE SEQUENCE [LARGE SCALE GENOMIC DNA]</scope>
    <source>
        <strain evidence="2 3">BIGb0393</strain>
    </source>
</reference>
<organism evidence="2 3">
    <name type="scientific">Pantoea nemavictus</name>
    <dbReference type="NCBI Taxonomy" id="2726955"/>
    <lineage>
        <taxon>Bacteria</taxon>
        <taxon>Pseudomonadati</taxon>
        <taxon>Pseudomonadota</taxon>
        <taxon>Gammaproteobacteria</taxon>
        <taxon>Enterobacterales</taxon>
        <taxon>Erwiniaceae</taxon>
        <taxon>Pantoea</taxon>
    </lineage>
</organism>
<dbReference type="RefSeq" id="WP_180824211.1">
    <property type="nucleotide sequence ID" value="NZ_JACAWY010000002.1"/>
</dbReference>
<dbReference type="EMBL" id="JBBGZW010000002">
    <property type="protein sequence ID" value="MEJ5048092.1"/>
    <property type="molecule type" value="Genomic_DNA"/>
</dbReference>
<keyword evidence="3" id="KW-1185">Reference proteome</keyword>
<evidence type="ECO:0000313" key="3">
    <source>
        <dbReference type="Proteomes" id="UP001362100"/>
    </source>
</evidence>
<accession>A0ABU8Q1G0</accession>